<dbReference type="InterPro" id="IPR036291">
    <property type="entry name" value="NAD(P)-bd_dom_sf"/>
</dbReference>
<evidence type="ECO:0000313" key="1">
    <source>
        <dbReference type="EMBL" id="KAK1318131.1"/>
    </source>
</evidence>
<dbReference type="GO" id="GO:0032440">
    <property type="term" value="F:2-alkenal reductase [NAD(P)H] activity"/>
    <property type="evidence" value="ECO:0007669"/>
    <property type="project" value="TreeGrafter"/>
</dbReference>
<reference evidence="1" key="2">
    <citation type="submission" date="2023-06" db="EMBL/GenBank/DDBJ databases">
        <authorList>
            <person name="Ma L."/>
            <person name="Liu K.-W."/>
            <person name="Li Z."/>
            <person name="Hsiao Y.-Y."/>
            <person name="Qi Y."/>
            <person name="Fu T."/>
            <person name="Tang G."/>
            <person name="Zhang D."/>
            <person name="Sun W.-H."/>
            <person name="Liu D.-K."/>
            <person name="Li Y."/>
            <person name="Chen G.-Z."/>
            <person name="Liu X.-D."/>
            <person name="Liao X.-Y."/>
            <person name="Jiang Y.-T."/>
            <person name="Yu X."/>
            <person name="Hao Y."/>
            <person name="Huang J."/>
            <person name="Zhao X.-W."/>
            <person name="Ke S."/>
            <person name="Chen Y.-Y."/>
            <person name="Wu W.-L."/>
            <person name="Hsu J.-L."/>
            <person name="Lin Y.-F."/>
            <person name="Huang M.-D."/>
            <person name="Li C.-Y."/>
            <person name="Huang L."/>
            <person name="Wang Z.-W."/>
            <person name="Zhao X."/>
            <person name="Zhong W.-Y."/>
            <person name="Peng D.-H."/>
            <person name="Ahmad S."/>
            <person name="Lan S."/>
            <person name="Zhang J.-S."/>
            <person name="Tsai W.-C."/>
            <person name="Van De Peer Y."/>
            <person name="Liu Z.-J."/>
        </authorList>
    </citation>
    <scope>NUCLEOTIDE SEQUENCE</scope>
    <source>
        <strain evidence="1">CP</strain>
        <tissue evidence="1">Leaves</tissue>
    </source>
</reference>
<sequence>MYEGAYLCLAHAVTTRASLHFPQGIDIYFENVGGAMLDAVLLNMRDHGRIASRNMKAFTTSSASSQSGFECRVLQCLITTTNTMSSWRRHETDSLPVAGEFQMQCEWNEGWVVDSIDREEGGESSDGVGDDDGRT</sequence>
<organism evidence="1 2">
    <name type="scientific">Acorus calamus</name>
    <name type="common">Sweet flag</name>
    <dbReference type="NCBI Taxonomy" id="4465"/>
    <lineage>
        <taxon>Eukaryota</taxon>
        <taxon>Viridiplantae</taxon>
        <taxon>Streptophyta</taxon>
        <taxon>Embryophyta</taxon>
        <taxon>Tracheophyta</taxon>
        <taxon>Spermatophyta</taxon>
        <taxon>Magnoliopsida</taxon>
        <taxon>Liliopsida</taxon>
        <taxon>Acoraceae</taxon>
        <taxon>Acorus</taxon>
    </lineage>
</organism>
<dbReference type="SUPFAM" id="SSF51735">
    <property type="entry name" value="NAD(P)-binding Rossmann-fold domains"/>
    <property type="match status" value="1"/>
</dbReference>
<dbReference type="InterPro" id="IPR045010">
    <property type="entry name" value="MDR_fam"/>
</dbReference>
<dbReference type="Gene3D" id="3.40.50.720">
    <property type="entry name" value="NAD(P)-binding Rossmann-like Domain"/>
    <property type="match status" value="1"/>
</dbReference>
<proteinExistence type="predicted"/>
<dbReference type="PANTHER" id="PTHR43205">
    <property type="entry name" value="PROSTAGLANDIN REDUCTASE"/>
    <property type="match status" value="1"/>
</dbReference>
<name>A0AAV9EX02_ACOCL</name>
<reference evidence="1" key="1">
    <citation type="journal article" date="2023" name="Nat. Commun.">
        <title>Diploid and tetraploid genomes of Acorus and the evolution of monocots.</title>
        <authorList>
            <person name="Ma L."/>
            <person name="Liu K.W."/>
            <person name="Li Z."/>
            <person name="Hsiao Y.Y."/>
            <person name="Qi Y."/>
            <person name="Fu T."/>
            <person name="Tang G.D."/>
            <person name="Zhang D."/>
            <person name="Sun W.H."/>
            <person name="Liu D.K."/>
            <person name="Li Y."/>
            <person name="Chen G.Z."/>
            <person name="Liu X.D."/>
            <person name="Liao X.Y."/>
            <person name="Jiang Y.T."/>
            <person name="Yu X."/>
            <person name="Hao Y."/>
            <person name="Huang J."/>
            <person name="Zhao X.W."/>
            <person name="Ke S."/>
            <person name="Chen Y.Y."/>
            <person name="Wu W.L."/>
            <person name="Hsu J.L."/>
            <person name="Lin Y.F."/>
            <person name="Huang M.D."/>
            <person name="Li C.Y."/>
            <person name="Huang L."/>
            <person name="Wang Z.W."/>
            <person name="Zhao X."/>
            <person name="Zhong W.Y."/>
            <person name="Peng D.H."/>
            <person name="Ahmad S."/>
            <person name="Lan S."/>
            <person name="Zhang J.S."/>
            <person name="Tsai W.C."/>
            <person name="Van de Peer Y."/>
            <person name="Liu Z.J."/>
        </authorList>
    </citation>
    <scope>NUCLEOTIDE SEQUENCE</scope>
    <source>
        <strain evidence="1">CP</strain>
    </source>
</reference>
<protein>
    <submittedName>
        <fullName evidence="1">Uncharacterized protein</fullName>
    </submittedName>
</protein>
<keyword evidence="2" id="KW-1185">Reference proteome</keyword>
<dbReference type="AlphaFoldDB" id="A0AAV9EX02"/>
<dbReference type="Proteomes" id="UP001180020">
    <property type="component" value="Unassembled WGS sequence"/>
</dbReference>
<comment type="caution">
    <text evidence="1">The sequence shown here is derived from an EMBL/GenBank/DDBJ whole genome shotgun (WGS) entry which is preliminary data.</text>
</comment>
<dbReference type="PANTHER" id="PTHR43205:SF7">
    <property type="entry name" value="PROSTAGLANDIN REDUCTASE 1"/>
    <property type="match status" value="1"/>
</dbReference>
<evidence type="ECO:0000313" key="2">
    <source>
        <dbReference type="Proteomes" id="UP001180020"/>
    </source>
</evidence>
<gene>
    <name evidence="1" type="ORF">QJS10_CPB04g01972</name>
</gene>
<dbReference type="EMBL" id="JAUJYO010000004">
    <property type="protein sequence ID" value="KAK1318131.1"/>
    <property type="molecule type" value="Genomic_DNA"/>
</dbReference>
<accession>A0AAV9EX02</accession>